<dbReference type="EMBL" id="JACCHL010000001">
    <property type="protein sequence ID" value="NYH55284.1"/>
    <property type="molecule type" value="Genomic_DNA"/>
</dbReference>
<protein>
    <recommendedName>
        <fullName evidence="4">Methionine/alanine importer small subunit</fullName>
    </recommendedName>
</protein>
<organism evidence="2 3">
    <name type="scientific">Nocardiopsis sinuspersici</name>
    <dbReference type="NCBI Taxonomy" id="501010"/>
    <lineage>
        <taxon>Bacteria</taxon>
        <taxon>Bacillati</taxon>
        <taxon>Actinomycetota</taxon>
        <taxon>Actinomycetes</taxon>
        <taxon>Streptosporangiales</taxon>
        <taxon>Nocardiopsidaceae</taxon>
        <taxon>Nocardiopsis</taxon>
    </lineage>
</organism>
<dbReference type="Pfam" id="PF16951">
    <property type="entry name" value="MaAIMP_sms"/>
    <property type="match status" value="1"/>
</dbReference>
<gene>
    <name evidence="2" type="ORF">HNR06_004873</name>
</gene>
<keyword evidence="1" id="KW-1133">Transmembrane helix</keyword>
<dbReference type="InterPro" id="IPR031596">
    <property type="entry name" value="MaAIMP_sms"/>
</dbReference>
<proteinExistence type="predicted"/>
<accession>A0A7Y9XG54</accession>
<dbReference type="RefSeq" id="WP_179811399.1">
    <property type="nucleotide sequence ID" value="NZ_JACCHL010000001.1"/>
</dbReference>
<dbReference type="AlphaFoldDB" id="A0A7Y9XG54"/>
<dbReference type="Proteomes" id="UP000584931">
    <property type="component" value="Unassembled WGS sequence"/>
</dbReference>
<evidence type="ECO:0000313" key="3">
    <source>
        <dbReference type="Proteomes" id="UP000584931"/>
    </source>
</evidence>
<keyword evidence="1" id="KW-0812">Transmembrane</keyword>
<feature type="transmembrane region" description="Helical" evidence="1">
    <location>
        <begin position="6"/>
        <end position="27"/>
    </location>
</feature>
<reference evidence="2 3" key="1">
    <citation type="submission" date="2020-07" db="EMBL/GenBank/DDBJ databases">
        <title>Sequencing the genomes of 1000 actinobacteria strains.</title>
        <authorList>
            <person name="Klenk H.-P."/>
        </authorList>
    </citation>
    <scope>NUCLEOTIDE SEQUENCE [LARGE SCALE GENOMIC DNA]</scope>
    <source>
        <strain evidence="2 3">DSM 45278</strain>
    </source>
</reference>
<evidence type="ECO:0000313" key="2">
    <source>
        <dbReference type="EMBL" id="NYH55284.1"/>
    </source>
</evidence>
<keyword evidence="1" id="KW-0472">Membrane</keyword>
<evidence type="ECO:0008006" key="4">
    <source>
        <dbReference type="Google" id="ProtNLM"/>
    </source>
</evidence>
<comment type="caution">
    <text evidence="2">The sequence shown here is derived from an EMBL/GenBank/DDBJ whole genome shotgun (WGS) entry which is preliminary data.</text>
</comment>
<name>A0A7Y9XG54_9ACTN</name>
<evidence type="ECO:0000256" key="1">
    <source>
        <dbReference type="SAM" id="Phobius"/>
    </source>
</evidence>
<dbReference type="NCBIfam" id="NF033493">
    <property type="entry name" value="MetS_like_NSS"/>
    <property type="match status" value="1"/>
</dbReference>
<sequence length="37" mass="4045">MSASAIVMMIVSIVLLWGGLFAAVLHLRRHPEEHGSD</sequence>